<sequence length="64" mass="7214">MLDGHENTMEVAASQPRSSPAKQKLAFSQPGSSPSKQKTPDSYMKRCNSREDPENQPKFKNPRH</sequence>
<comment type="caution">
    <text evidence="2">The sequence shown here is derived from an EMBL/GenBank/DDBJ whole genome shotgun (WGS) entry which is preliminary data.</text>
</comment>
<name>A0A540K5I6_MALBA</name>
<feature type="compositionally biased region" description="Basic and acidic residues" evidence="1">
    <location>
        <begin position="48"/>
        <end position="57"/>
    </location>
</feature>
<accession>A0A540K5I6</accession>
<proteinExistence type="predicted"/>
<gene>
    <name evidence="2" type="ORF">C1H46_045324</name>
</gene>
<evidence type="ECO:0000256" key="1">
    <source>
        <dbReference type="SAM" id="MobiDB-lite"/>
    </source>
</evidence>
<evidence type="ECO:0000313" key="2">
    <source>
        <dbReference type="EMBL" id="TQD69142.1"/>
    </source>
</evidence>
<reference evidence="2 3" key="1">
    <citation type="journal article" date="2019" name="G3 (Bethesda)">
        <title>Sequencing of a Wild Apple (Malus baccata) Genome Unravels the Differences Between Cultivated and Wild Apple Species Regarding Disease Resistance and Cold Tolerance.</title>
        <authorList>
            <person name="Chen X."/>
        </authorList>
    </citation>
    <scope>NUCLEOTIDE SEQUENCE [LARGE SCALE GENOMIC DNA]</scope>
    <source>
        <strain evidence="3">cv. Shandingzi</strain>
        <tissue evidence="2">Leaves</tissue>
    </source>
</reference>
<dbReference type="EMBL" id="VIEB01004711">
    <property type="protein sequence ID" value="TQD69142.1"/>
    <property type="molecule type" value="Genomic_DNA"/>
</dbReference>
<dbReference type="STRING" id="106549.A0A540K5I6"/>
<dbReference type="Proteomes" id="UP000315295">
    <property type="component" value="Unassembled WGS sequence"/>
</dbReference>
<protein>
    <submittedName>
        <fullName evidence="2">Uncharacterized protein</fullName>
    </submittedName>
</protein>
<organism evidence="2 3">
    <name type="scientific">Malus baccata</name>
    <name type="common">Siberian crab apple</name>
    <name type="synonym">Pyrus baccata</name>
    <dbReference type="NCBI Taxonomy" id="106549"/>
    <lineage>
        <taxon>Eukaryota</taxon>
        <taxon>Viridiplantae</taxon>
        <taxon>Streptophyta</taxon>
        <taxon>Embryophyta</taxon>
        <taxon>Tracheophyta</taxon>
        <taxon>Spermatophyta</taxon>
        <taxon>Magnoliopsida</taxon>
        <taxon>eudicotyledons</taxon>
        <taxon>Gunneridae</taxon>
        <taxon>Pentapetalae</taxon>
        <taxon>rosids</taxon>
        <taxon>fabids</taxon>
        <taxon>Rosales</taxon>
        <taxon>Rosaceae</taxon>
        <taxon>Amygdaloideae</taxon>
        <taxon>Maleae</taxon>
        <taxon>Malus</taxon>
    </lineage>
</organism>
<feature type="region of interest" description="Disordered" evidence="1">
    <location>
        <begin position="1"/>
        <end position="64"/>
    </location>
</feature>
<keyword evidence="3" id="KW-1185">Reference proteome</keyword>
<dbReference type="AlphaFoldDB" id="A0A540K5I6"/>
<evidence type="ECO:0000313" key="3">
    <source>
        <dbReference type="Proteomes" id="UP000315295"/>
    </source>
</evidence>